<reference evidence="2 3" key="1">
    <citation type="journal article" date="2019" name="Commun. Biol.">
        <title>The bagworm genome reveals a unique fibroin gene that provides high tensile strength.</title>
        <authorList>
            <person name="Kono N."/>
            <person name="Nakamura H."/>
            <person name="Ohtoshi R."/>
            <person name="Tomita M."/>
            <person name="Numata K."/>
            <person name="Arakawa K."/>
        </authorList>
    </citation>
    <scope>NUCLEOTIDE SEQUENCE [LARGE SCALE GENOMIC DNA]</scope>
</reference>
<keyword evidence="3" id="KW-1185">Reference proteome</keyword>
<dbReference type="AlphaFoldDB" id="A0A4C1ZN06"/>
<evidence type="ECO:0000313" key="3">
    <source>
        <dbReference type="Proteomes" id="UP000299102"/>
    </source>
</evidence>
<dbReference type="EMBL" id="BGZK01001894">
    <property type="protein sequence ID" value="GBP87915.1"/>
    <property type="molecule type" value="Genomic_DNA"/>
</dbReference>
<accession>A0A4C1ZN06</accession>
<gene>
    <name evidence="2" type="ORF">EVAR_100210_1</name>
</gene>
<evidence type="ECO:0000259" key="1">
    <source>
        <dbReference type="Pfam" id="PF13842"/>
    </source>
</evidence>
<proteinExistence type="predicted"/>
<organism evidence="2 3">
    <name type="scientific">Eumeta variegata</name>
    <name type="common">Bagworm moth</name>
    <name type="synonym">Eumeta japonica</name>
    <dbReference type="NCBI Taxonomy" id="151549"/>
    <lineage>
        <taxon>Eukaryota</taxon>
        <taxon>Metazoa</taxon>
        <taxon>Ecdysozoa</taxon>
        <taxon>Arthropoda</taxon>
        <taxon>Hexapoda</taxon>
        <taxon>Insecta</taxon>
        <taxon>Pterygota</taxon>
        <taxon>Neoptera</taxon>
        <taxon>Endopterygota</taxon>
        <taxon>Lepidoptera</taxon>
        <taxon>Glossata</taxon>
        <taxon>Ditrysia</taxon>
        <taxon>Tineoidea</taxon>
        <taxon>Psychidae</taxon>
        <taxon>Oiketicinae</taxon>
        <taxon>Eumeta</taxon>
    </lineage>
</organism>
<name>A0A4C1ZN06_EUMVA</name>
<feature type="domain" description="PiggyBac transposable element-derived protein 4 C-terminal zinc-finger" evidence="1">
    <location>
        <begin position="54"/>
        <end position="96"/>
    </location>
</feature>
<dbReference type="InterPro" id="IPR032718">
    <property type="entry name" value="PGBD4_Znf_C"/>
</dbReference>
<sequence length="99" mass="11936">MYKKYYGKPKMRLNDFRLSVIDKPLPEKPANTLQIPRRTNPIHTITRITEKDPNGRMKRKHCRQWYRQKKRSDTTWHCVACNDKPGVCVECFYLFHAQL</sequence>
<comment type="caution">
    <text evidence="2">The sequence shown here is derived from an EMBL/GenBank/DDBJ whole genome shotgun (WGS) entry which is preliminary data.</text>
</comment>
<evidence type="ECO:0000313" key="2">
    <source>
        <dbReference type="EMBL" id="GBP87915.1"/>
    </source>
</evidence>
<protein>
    <recommendedName>
        <fullName evidence="1">PiggyBac transposable element-derived protein 4 C-terminal zinc-finger domain-containing protein</fullName>
    </recommendedName>
</protein>
<dbReference type="OrthoDB" id="118105at2759"/>
<dbReference type="Pfam" id="PF13842">
    <property type="entry name" value="zf-Tnp_2"/>
    <property type="match status" value="1"/>
</dbReference>
<dbReference type="Proteomes" id="UP000299102">
    <property type="component" value="Unassembled WGS sequence"/>
</dbReference>